<dbReference type="Pfam" id="PF00085">
    <property type="entry name" value="Thioredoxin"/>
    <property type="match status" value="1"/>
</dbReference>
<dbReference type="InterPro" id="IPR008509">
    <property type="entry name" value="MOT2/MFSD5"/>
</dbReference>
<comment type="caution">
    <text evidence="8">The sequence shown here is derived from an EMBL/GenBank/DDBJ whole genome shotgun (WGS) entry which is preliminary data.</text>
</comment>
<dbReference type="InterPro" id="IPR036412">
    <property type="entry name" value="HAD-like_sf"/>
</dbReference>
<evidence type="ECO:0000256" key="3">
    <source>
        <dbReference type="ARBA" id="ARBA00023127"/>
    </source>
</evidence>
<gene>
    <name evidence="8" type="ORF">C1H46_006739</name>
</gene>
<dbReference type="InterPro" id="IPR036249">
    <property type="entry name" value="Thioredoxin-like_sf"/>
</dbReference>
<sequence length="785" mass="91080">MSVKLPILRLCKQPSMNTNTTKRRHEVLRSLIYNFKNRKAMWHWFFHSSLACYTDGKVVMNDAYLNEINCWVGMSEVGNFVMVMNAKTVFDEMPKRECENIIDLQADFSVLFSSNLDFRSVWDPGDPLAQAVKLMLYLQCKEGKRMGKKQSCFCSRQCGGDWHHAAMPSLVSWVVVRRVGTWKPPHAYQYNLHNDKREKHKDNLFEVQRLLHLTTRQMLKPFWNASTIANCIMEIEFLWEKDIKVALWRGNTTSLIFSAFESWLVVENTKGSFKQQWLSLTFSKVTLEAIMAKAGSQWYVPYQKTQFSILKAPGKSSSVSPSYMAHKPDINQKLRAILIDWLIKVHYKFELMDETQFLAVHLIDRFLERQTVFGQKLQLVDVTATLLACKYEEVYGEMLDKGVNPDEFTYVLLRVKRLTRDIPSYQFIMKTLSDAGKLDKVLNVVDTMRADDRVEFFNNPITKAMLFLNFASESSDVFKSTYREVAEKYKKEDISFIIGDLKVVVTDGIQEYINYGKYVWPEFYAPWCGHCKKLVPILDEVVVSYENDSNVVIAKLQATANGVPSDFDVKYYQLPQRLQDQMLAHLCLKFRTDSEDLQQQEPLDMVYLFLGVSNDLLFQWVSAMKAGVYAFFEHLAQFYKIIVYSDYSYMYVDHVMERLDTKHCVTHKLGKAATMYQIAEKPYTTQTAVLETAMSTPVFVQGSSNSVCNRYQLRVVVYTTDEDLESITDTQTELQPMELDAHNFVKFRVQNSHYPNGPLQKENKFIFNLEDKVVLEGGSNDMICK</sequence>
<comment type="similarity">
    <text evidence="6">Belongs to the cyclin family.</text>
</comment>
<dbReference type="GO" id="GO:0016020">
    <property type="term" value="C:membrane"/>
    <property type="evidence" value="ECO:0007669"/>
    <property type="project" value="InterPro"/>
</dbReference>
<dbReference type="Gene3D" id="3.40.30.10">
    <property type="entry name" value="Glutaredoxin"/>
    <property type="match status" value="2"/>
</dbReference>
<keyword evidence="4" id="KW-0131">Cell cycle</keyword>
<accession>A0A540N9E3</accession>
<evidence type="ECO:0000256" key="2">
    <source>
        <dbReference type="ARBA" id="ARBA00022618"/>
    </source>
</evidence>
<keyword evidence="2" id="KW-0132">Cell division</keyword>
<dbReference type="Pfam" id="PF05631">
    <property type="entry name" value="MFS_5"/>
    <property type="match status" value="1"/>
</dbReference>
<protein>
    <recommendedName>
        <fullName evidence="5">B-like cyclin</fullName>
    </recommendedName>
</protein>
<dbReference type="Proteomes" id="UP000315295">
    <property type="component" value="Unassembled WGS sequence"/>
</dbReference>
<evidence type="ECO:0000256" key="4">
    <source>
        <dbReference type="ARBA" id="ARBA00023306"/>
    </source>
</evidence>
<dbReference type="InterPro" id="IPR013766">
    <property type="entry name" value="Thioredoxin_domain"/>
</dbReference>
<dbReference type="SUPFAM" id="SSF52833">
    <property type="entry name" value="Thioredoxin-like"/>
    <property type="match status" value="1"/>
</dbReference>
<dbReference type="Pfam" id="PF03031">
    <property type="entry name" value="NIF"/>
    <property type="match status" value="1"/>
</dbReference>
<reference evidence="8 9" key="1">
    <citation type="journal article" date="2019" name="G3 (Bethesda)">
        <title>Sequencing of a Wild Apple (Malus baccata) Genome Unravels the Differences Between Cultivated and Wild Apple Species Regarding Disease Resistance and Cold Tolerance.</title>
        <authorList>
            <person name="Chen X."/>
        </authorList>
    </citation>
    <scope>NUCLEOTIDE SEQUENCE [LARGE SCALE GENOMIC DNA]</scope>
    <source>
        <strain evidence="9">cv. Shandingzi</strain>
        <tissue evidence="8">Leaves</tissue>
    </source>
</reference>
<dbReference type="InterPro" id="IPR039361">
    <property type="entry name" value="Cyclin"/>
</dbReference>
<dbReference type="InterPro" id="IPR036915">
    <property type="entry name" value="Cyclin-like_sf"/>
</dbReference>
<dbReference type="PROSITE" id="PS51352">
    <property type="entry name" value="THIOREDOXIN_2"/>
    <property type="match status" value="1"/>
</dbReference>
<feature type="domain" description="Thioredoxin" evidence="7">
    <location>
        <begin position="492"/>
        <end position="626"/>
    </location>
</feature>
<dbReference type="InterPro" id="IPR023214">
    <property type="entry name" value="HAD_sf"/>
</dbReference>
<dbReference type="EMBL" id="VIEB01000082">
    <property type="protein sequence ID" value="TQE07668.1"/>
    <property type="molecule type" value="Genomic_DNA"/>
</dbReference>
<comment type="subunit">
    <text evidence="1">Interacts with the CDC2 protein kinase to form a serine/threonine kinase holoenzyme complex also known as maturation promoting factor (MPF). The cyclin subunit imparts substrate specificity to the complex.</text>
</comment>
<dbReference type="SUPFAM" id="SSF47954">
    <property type="entry name" value="Cyclin-like"/>
    <property type="match status" value="1"/>
</dbReference>
<evidence type="ECO:0000313" key="9">
    <source>
        <dbReference type="Proteomes" id="UP000315295"/>
    </source>
</evidence>
<evidence type="ECO:0000259" key="7">
    <source>
        <dbReference type="PROSITE" id="PS51352"/>
    </source>
</evidence>
<dbReference type="SUPFAM" id="SSF56784">
    <property type="entry name" value="HAD-like"/>
    <property type="match status" value="1"/>
</dbReference>
<dbReference type="InterPro" id="IPR013763">
    <property type="entry name" value="Cyclin-like_dom"/>
</dbReference>
<evidence type="ECO:0000313" key="8">
    <source>
        <dbReference type="EMBL" id="TQE07668.1"/>
    </source>
</evidence>
<dbReference type="Gene3D" id="3.40.50.1000">
    <property type="entry name" value="HAD superfamily/HAD-like"/>
    <property type="match status" value="1"/>
</dbReference>
<evidence type="ECO:0000256" key="5">
    <source>
        <dbReference type="ARBA" id="ARBA00032263"/>
    </source>
</evidence>
<dbReference type="GO" id="GO:0051301">
    <property type="term" value="P:cell division"/>
    <property type="evidence" value="ECO:0007669"/>
    <property type="project" value="UniProtKB-KW"/>
</dbReference>
<evidence type="ECO:0000256" key="1">
    <source>
        <dbReference type="ARBA" id="ARBA00011177"/>
    </source>
</evidence>
<dbReference type="AlphaFoldDB" id="A0A540N9E3"/>
<dbReference type="InterPro" id="IPR004274">
    <property type="entry name" value="FCP1_dom"/>
</dbReference>
<dbReference type="Pfam" id="PF00134">
    <property type="entry name" value="Cyclin_N"/>
    <property type="match status" value="1"/>
</dbReference>
<dbReference type="SMART" id="SM00385">
    <property type="entry name" value="CYCLIN"/>
    <property type="match status" value="1"/>
</dbReference>
<dbReference type="InterPro" id="IPR006671">
    <property type="entry name" value="Cyclin_N"/>
</dbReference>
<dbReference type="STRING" id="106549.A0A540N9E3"/>
<organism evidence="8 9">
    <name type="scientific">Malus baccata</name>
    <name type="common">Siberian crab apple</name>
    <name type="synonym">Pyrus baccata</name>
    <dbReference type="NCBI Taxonomy" id="106549"/>
    <lineage>
        <taxon>Eukaryota</taxon>
        <taxon>Viridiplantae</taxon>
        <taxon>Streptophyta</taxon>
        <taxon>Embryophyta</taxon>
        <taxon>Tracheophyta</taxon>
        <taxon>Spermatophyta</taxon>
        <taxon>Magnoliopsida</taxon>
        <taxon>eudicotyledons</taxon>
        <taxon>Gunneridae</taxon>
        <taxon>Pentapetalae</taxon>
        <taxon>rosids</taxon>
        <taxon>fabids</taxon>
        <taxon>Rosales</taxon>
        <taxon>Rosaceae</taxon>
        <taxon>Amygdaloideae</taxon>
        <taxon>Maleae</taxon>
        <taxon>Malus</taxon>
    </lineage>
</organism>
<name>A0A540N9E3_MALBA</name>
<dbReference type="GO" id="GO:0015098">
    <property type="term" value="F:molybdate ion transmembrane transporter activity"/>
    <property type="evidence" value="ECO:0007669"/>
    <property type="project" value="InterPro"/>
</dbReference>
<proteinExistence type="inferred from homology"/>
<dbReference type="PANTHER" id="PTHR10177">
    <property type="entry name" value="CYCLINS"/>
    <property type="match status" value="1"/>
</dbReference>
<evidence type="ECO:0000256" key="6">
    <source>
        <dbReference type="RuleBase" id="RU000383"/>
    </source>
</evidence>
<keyword evidence="9" id="KW-1185">Reference proteome</keyword>
<keyword evidence="3 6" id="KW-0195">Cyclin</keyword>
<dbReference type="Gene3D" id="1.10.472.10">
    <property type="entry name" value="Cyclin-like"/>
    <property type="match status" value="1"/>
</dbReference>
<dbReference type="FunFam" id="1.10.472.10:FF:000001">
    <property type="entry name" value="G2/mitotic-specific cyclin"/>
    <property type="match status" value="1"/>
</dbReference>